<dbReference type="Gene3D" id="2.60.40.1730">
    <property type="entry name" value="tricorn interacting facor f3 domain"/>
    <property type="match status" value="1"/>
</dbReference>
<comment type="cofactor">
    <cofactor evidence="10 12">
        <name>Zn(2+)</name>
        <dbReference type="ChEBI" id="CHEBI:29105"/>
    </cofactor>
    <text evidence="10 12">Binds 1 zinc ion per subunit.</text>
</comment>
<feature type="domain" description="Peptidase M1 membrane alanine aminopeptidase" evidence="13">
    <location>
        <begin position="269"/>
        <end position="485"/>
    </location>
</feature>
<feature type="site" description="Transition state stabilizer" evidence="11">
    <location>
        <position position="426"/>
    </location>
</feature>
<evidence type="ECO:0000256" key="9">
    <source>
        <dbReference type="PIRSR" id="PIRSR634016-1"/>
    </source>
</evidence>
<evidence type="ECO:0000256" key="12">
    <source>
        <dbReference type="RuleBase" id="RU364040"/>
    </source>
</evidence>
<evidence type="ECO:0000313" key="16">
    <source>
        <dbReference type="EMBL" id="MBB5343489.1"/>
    </source>
</evidence>
<dbReference type="PRINTS" id="PR00756">
    <property type="entry name" value="ALADIPTASE"/>
</dbReference>
<evidence type="ECO:0000256" key="8">
    <source>
        <dbReference type="ARBA" id="ARBA00023049"/>
    </source>
</evidence>
<name>A0A7W8N2V9_9BACT</name>
<keyword evidence="4 12" id="KW-0645">Protease</keyword>
<evidence type="ECO:0000256" key="5">
    <source>
        <dbReference type="ARBA" id="ARBA00022723"/>
    </source>
</evidence>
<dbReference type="InterPro" id="IPR050344">
    <property type="entry name" value="Peptidase_M1_aminopeptidases"/>
</dbReference>
<dbReference type="GO" id="GO:0016285">
    <property type="term" value="F:alanyl aminopeptidase activity"/>
    <property type="evidence" value="ECO:0007669"/>
    <property type="project" value="UniProtKB-EC"/>
</dbReference>
<dbReference type="GO" id="GO:0008270">
    <property type="term" value="F:zinc ion binding"/>
    <property type="evidence" value="ECO:0007669"/>
    <property type="project" value="UniProtKB-UniRule"/>
</dbReference>
<evidence type="ECO:0000256" key="11">
    <source>
        <dbReference type="PIRSR" id="PIRSR634016-4"/>
    </source>
</evidence>
<keyword evidence="8 12" id="KW-0482">Metalloprotease</keyword>
<keyword evidence="5 10" id="KW-0479">Metal-binding</keyword>
<feature type="domain" description="Aminopeptidase N-like N-terminal" evidence="15">
    <location>
        <begin position="34"/>
        <end position="235"/>
    </location>
</feature>
<dbReference type="GO" id="GO:0042277">
    <property type="term" value="F:peptide binding"/>
    <property type="evidence" value="ECO:0007669"/>
    <property type="project" value="TreeGrafter"/>
</dbReference>
<dbReference type="Pfam" id="PF01433">
    <property type="entry name" value="Peptidase_M1"/>
    <property type="match status" value="1"/>
</dbReference>
<evidence type="ECO:0000256" key="3">
    <source>
        <dbReference type="ARBA" id="ARBA00022438"/>
    </source>
</evidence>
<dbReference type="SUPFAM" id="SSF55486">
    <property type="entry name" value="Metalloproteases ('zincins'), catalytic domain"/>
    <property type="match status" value="1"/>
</dbReference>
<evidence type="ECO:0000259" key="14">
    <source>
        <dbReference type="Pfam" id="PF11838"/>
    </source>
</evidence>
<keyword evidence="7 10" id="KW-0862">Zinc</keyword>
<keyword evidence="3 12" id="KW-0031">Aminopeptidase</keyword>
<reference evidence="16 17" key="1">
    <citation type="submission" date="2020-08" db="EMBL/GenBank/DDBJ databases">
        <title>Genomic Encyclopedia of Type Strains, Phase IV (KMG-V): Genome sequencing to study the core and pangenomes of soil and plant-associated prokaryotes.</title>
        <authorList>
            <person name="Whitman W."/>
        </authorList>
    </citation>
    <scope>NUCLEOTIDE SEQUENCE [LARGE SCALE GENOMIC DNA]</scope>
    <source>
        <strain evidence="16 17">M8US30</strain>
    </source>
</reference>
<dbReference type="GO" id="GO:0005737">
    <property type="term" value="C:cytoplasm"/>
    <property type="evidence" value="ECO:0007669"/>
    <property type="project" value="TreeGrafter"/>
</dbReference>
<dbReference type="AlphaFoldDB" id="A0A7W8N2V9"/>
<protein>
    <recommendedName>
        <fullName evidence="12">Aminopeptidase</fullName>
        <ecNumber evidence="12">3.4.11.-</ecNumber>
    </recommendedName>
</protein>
<dbReference type="PANTHER" id="PTHR11533">
    <property type="entry name" value="PROTEASE M1 ZINC METALLOPROTEASE"/>
    <property type="match status" value="1"/>
</dbReference>
<comment type="similarity">
    <text evidence="2 12">Belongs to the peptidase M1 family.</text>
</comment>
<dbReference type="InterPro" id="IPR042097">
    <property type="entry name" value="Aminopeptidase_N-like_N_sf"/>
</dbReference>
<accession>A0A7W8N2V9</accession>
<keyword evidence="6 12" id="KW-0378">Hydrolase</keyword>
<dbReference type="GO" id="GO:0005615">
    <property type="term" value="C:extracellular space"/>
    <property type="evidence" value="ECO:0007669"/>
    <property type="project" value="TreeGrafter"/>
</dbReference>
<evidence type="ECO:0000313" key="17">
    <source>
        <dbReference type="Proteomes" id="UP000569092"/>
    </source>
</evidence>
<dbReference type="InterPro" id="IPR014782">
    <property type="entry name" value="Peptidase_M1_dom"/>
</dbReference>
<dbReference type="FunFam" id="1.10.390.10:FF:000006">
    <property type="entry name" value="Puromycin-sensitive aminopeptidase"/>
    <property type="match status" value="1"/>
</dbReference>
<evidence type="ECO:0000259" key="13">
    <source>
        <dbReference type="Pfam" id="PF01433"/>
    </source>
</evidence>
<feature type="active site" description="Proton acceptor" evidence="9">
    <location>
        <position position="342"/>
    </location>
</feature>
<gene>
    <name evidence="16" type="ORF">HDF10_001464</name>
</gene>
<dbReference type="Gene3D" id="1.25.50.20">
    <property type="match status" value="1"/>
</dbReference>
<dbReference type="InterPro" id="IPR024571">
    <property type="entry name" value="ERAP1-like_C_dom"/>
</dbReference>
<dbReference type="EMBL" id="JACHDZ010000002">
    <property type="protein sequence ID" value="MBB5343489.1"/>
    <property type="molecule type" value="Genomic_DNA"/>
</dbReference>
<dbReference type="InterPro" id="IPR027268">
    <property type="entry name" value="Peptidase_M4/M1_CTD_sf"/>
</dbReference>
<dbReference type="GO" id="GO:0016020">
    <property type="term" value="C:membrane"/>
    <property type="evidence" value="ECO:0007669"/>
    <property type="project" value="TreeGrafter"/>
</dbReference>
<feature type="binding site" evidence="10">
    <location>
        <position position="364"/>
    </location>
    <ligand>
        <name>Zn(2+)</name>
        <dbReference type="ChEBI" id="CHEBI:29105"/>
        <note>catalytic</note>
    </ligand>
</feature>
<evidence type="ECO:0000256" key="2">
    <source>
        <dbReference type="ARBA" id="ARBA00010136"/>
    </source>
</evidence>
<dbReference type="Proteomes" id="UP000569092">
    <property type="component" value="Unassembled WGS sequence"/>
</dbReference>
<dbReference type="GO" id="GO:0043171">
    <property type="term" value="P:peptide catabolic process"/>
    <property type="evidence" value="ECO:0007669"/>
    <property type="project" value="TreeGrafter"/>
</dbReference>
<sequence length="899" mass="99130">MIFVRNSASVFSAFVLFLVTTVGVQAQRLPAGVHPEHYGLTDTPDLKAATFSGEETIDVVLDAPSKRITLNAAELKFVEVKAYVLPVAAYSYGKLGSQPRPLNPVEADRHPQTATVTLDGEMEQATFSFAEELPAGRVTLAILYTGVLNDKLRGFYLSKTRARNYAVTQFEPTDARRAFPSFDEPALKATYDIAVVVDSGDTAISNSNMISDKAGPVAGKHTIRFATTPKMSTYLVAFLVGDFKCTEGKSDGVPIRVCSTPDKVELTWFALESAKYVLHYYDTYFGIKYPMPKLDMVALPDFEAGAMENFGCITYRETDLLVNEKTGDIPEKKRVATVVAHEMAHQWFGDMVTMQWWDNLWLNEGFATWMETKPAAVWHPEWNFDQDDAQGLNETLNLDAQRTTRTIRATATTSDEINEMFDGIAYGKAGAVIGMVENYLGKETFRQGVHNYLQAHLYANATAEDFWSAQTANSHLPVDKIMSSFVTQPGVPLLTFSERQAGSVPVRQSRFFLSAEEANRPVAGRVQEWTVPVCLKTTNGQPICRVLTPGDSSLPLPMDAGMPFFYANAGAKGYYRTAYTPTQLSAITARAESSMTPPERIGLLGDRWALVQSGQADVGDFLNLIMTFKEDSGAAVLDTAHQQIQKIDSKIASDEDRAALAAVLQRQFGPVYSALGSPEKKESFDRRQLRGTLFELLGEAHDTAVLAEAQLLTARVFAVGKEKDRTLDSALADAAVQVSAANGDAALYDKVLAVSRNFSDPGEQTDALQLLARFRDPALVRRTLDLIASGEVRNQDSWAMLVELLRERATRDQAWEYMRQNWERLSAQFTVSSGAEVVGATGAFCTVEQRDQVSSFFATHKVAAAERTLAKAVDSINDCIKLQTVQEPKLHAWLQLQAR</sequence>
<dbReference type="SUPFAM" id="SSF63737">
    <property type="entry name" value="Leukotriene A4 hydrolase N-terminal domain"/>
    <property type="match status" value="1"/>
</dbReference>
<organism evidence="16 17">
    <name type="scientific">Tunturiibacter lichenicola</name>
    <dbReference type="NCBI Taxonomy" id="2051959"/>
    <lineage>
        <taxon>Bacteria</taxon>
        <taxon>Pseudomonadati</taxon>
        <taxon>Acidobacteriota</taxon>
        <taxon>Terriglobia</taxon>
        <taxon>Terriglobales</taxon>
        <taxon>Acidobacteriaceae</taxon>
        <taxon>Tunturiibacter</taxon>
    </lineage>
</organism>
<dbReference type="Pfam" id="PF11838">
    <property type="entry name" value="ERAP1_C"/>
    <property type="match status" value="1"/>
</dbReference>
<dbReference type="InterPro" id="IPR034016">
    <property type="entry name" value="M1_APN-typ"/>
</dbReference>
<dbReference type="Pfam" id="PF17900">
    <property type="entry name" value="Peptidase_M1_N"/>
    <property type="match status" value="1"/>
</dbReference>
<feature type="domain" description="ERAP1-like C-terminal" evidence="14">
    <location>
        <begin position="564"/>
        <end position="877"/>
    </location>
</feature>
<evidence type="ECO:0000259" key="15">
    <source>
        <dbReference type="Pfam" id="PF17900"/>
    </source>
</evidence>
<dbReference type="InterPro" id="IPR001930">
    <property type="entry name" value="Peptidase_M1"/>
</dbReference>
<dbReference type="GO" id="GO:0006508">
    <property type="term" value="P:proteolysis"/>
    <property type="evidence" value="ECO:0007669"/>
    <property type="project" value="UniProtKB-KW"/>
</dbReference>
<comment type="catalytic activity">
    <reaction evidence="1">
        <text>Release of an N-terminal amino acid, Xaa-|-Yaa- from a peptide, amide or arylamide. Xaa is preferably Ala, but may be most amino acids including Pro (slow action). When a terminal hydrophobic residue is followed by a prolyl residue, the two may be released as an intact Xaa-Pro dipeptide.</text>
        <dbReference type="EC" id="3.4.11.2"/>
    </reaction>
</comment>
<proteinExistence type="inferred from homology"/>
<feature type="binding site" evidence="10">
    <location>
        <position position="345"/>
    </location>
    <ligand>
        <name>Zn(2+)</name>
        <dbReference type="ChEBI" id="CHEBI:29105"/>
        <note>catalytic</note>
    </ligand>
</feature>
<feature type="binding site" evidence="10">
    <location>
        <position position="341"/>
    </location>
    <ligand>
        <name>Zn(2+)</name>
        <dbReference type="ChEBI" id="CHEBI:29105"/>
        <note>catalytic</note>
    </ligand>
</feature>
<dbReference type="Gene3D" id="2.60.40.1910">
    <property type="match status" value="1"/>
</dbReference>
<dbReference type="GO" id="GO:0070006">
    <property type="term" value="F:metalloaminopeptidase activity"/>
    <property type="evidence" value="ECO:0007669"/>
    <property type="project" value="TreeGrafter"/>
</dbReference>
<dbReference type="Gene3D" id="1.10.390.10">
    <property type="entry name" value="Neutral Protease Domain 2"/>
    <property type="match status" value="1"/>
</dbReference>
<evidence type="ECO:0000256" key="6">
    <source>
        <dbReference type="ARBA" id="ARBA00022801"/>
    </source>
</evidence>
<dbReference type="CDD" id="cd09601">
    <property type="entry name" value="M1_APN-Q_like"/>
    <property type="match status" value="1"/>
</dbReference>
<dbReference type="PANTHER" id="PTHR11533:SF174">
    <property type="entry name" value="PUROMYCIN-SENSITIVE AMINOPEPTIDASE-RELATED"/>
    <property type="match status" value="1"/>
</dbReference>
<evidence type="ECO:0000256" key="10">
    <source>
        <dbReference type="PIRSR" id="PIRSR634016-3"/>
    </source>
</evidence>
<dbReference type="EC" id="3.4.11.-" evidence="12"/>
<comment type="caution">
    <text evidence="16">The sequence shown here is derived from an EMBL/GenBank/DDBJ whole genome shotgun (WGS) entry which is preliminary data.</text>
</comment>
<evidence type="ECO:0000256" key="4">
    <source>
        <dbReference type="ARBA" id="ARBA00022670"/>
    </source>
</evidence>
<dbReference type="InterPro" id="IPR045357">
    <property type="entry name" value="Aminopeptidase_N-like_N"/>
</dbReference>
<evidence type="ECO:0000256" key="7">
    <source>
        <dbReference type="ARBA" id="ARBA00022833"/>
    </source>
</evidence>
<evidence type="ECO:0000256" key="1">
    <source>
        <dbReference type="ARBA" id="ARBA00000098"/>
    </source>
</evidence>